<gene>
    <name evidence="2" type="ORF">TNCT_93532</name>
</gene>
<sequence length="191" mass="21489">MSFRSSSADLDFIVPPAMETSITSKRASRRARKKIKDISNTLKIQDNTSKVAERSNSPAALHGSQDGLTNTGASNYPCNTWESIYPKYPINSVIANESLSTILHLHFILYGPPNLEVLRNDILTFIGFPFCKDSGVWKQKVNFLKKLRKKDLKHFLTFLCIPYSTKEKSTELFNKLLVGLEAYTIPGKSSQ</sequence>
<reference evidence="2" key="1">
    <citation type="submission" date="2020-07" db="EMBL/GenBank/DDBJ databases">
        <title>Multicomponent nature underlies the extraordinary mechanical properties of spider dragline silk.</title>
        <authorList>
            <person name="Kono N."/>
            <person name="Nakamura H."/>
            <person name="Mori M."/>
            <person name="Yoshida Y."/>
            <person name="Ohtoshi R."/>
            <person name="Malay A.D."/>
            <person name="Moran D.A.P."/>
            <person name="Tomita M."/>
            <person name="Numata K."/>
            <person name="Arakawa K."/>
        </authorList>
    </citation>
    <scope>NUCLEOTIDE SEQUENCE</scope>
</reference>
<name>A0A8X6H727_TRICU</name>
<feature type="compositionally biased region" description="Polar residues" evidence="1">
    <location>
        <begin position="47"/>
        <end position="58"/>
    </location>
</feature>
<dbReference type="EMBL" id="BMAO01037512">
    <property type="protein sequence ID" value="GFR18212.1"/>
    <property type="molecule type" value="Genomic_DNA"/>
</dbReference>
<comment type="caution">
    <text evidence="2">The sequence shown here is derived from an EMBL/GenBank/DDBJ whole genome shotgun (WGS) entry which is preliminary data.</text>
</comment>
<dbReference type="Proteomes" id="UP000887116">
    <property type="component" value="Unassembled WGS sequence"/>
</dbReference>
<dbReference type="AlphaFoldDB" id="A0A8X6H727"/>
<organism evidence="2 3">
    <name type="scientific">Trichonephila clavata</name>
    <name type="common">Joro spider</name>
    <name type="synonym">Nephila clavata</name>
    <dbReference type="NCBI Taxonomy" id="2740835"/>
    <lineage>
        <taxon>Eukaryota</taxon>
        <taxon>Metazoa</taxon>
        <taxon>Ecdysozoa</taxon>
        <taxon>Arthropoda</taxon>
        <taxon>Chelicerata</taxon>
        <taxon>Arachnida</taxon>
        <taxon>Araneae</taxon>
        <taxon>Araneomorphae</taxon>
        <taxon>Entelegynae</taxon>
        <taxon>Araneoidea</taxon>
        <taxon>Nephilidae</taxon>
        <taxon>Trichonephila</taxon>
    </lineage>
</organism>
<evidence type="ECO:0000313" key="2">
    <source>
        <dbReference type="EMBL" id="GFR18212.1"/>
    </source>
</evidence>
<proteinExistence type="predicted"/>
<evidence type="ECO:0000313" key="3">
    <source>
        <dbReference type="Proteomes" id="UP000887116"/>
    </source>
</evidence>
<accession>A0A8X6H727</accession>
<feature type="region of interest" description="Disordered" evidence="1">
    <location>
        <begin position="47"/>
        <end position="68"/>
    </location>
</feature>
<evidence type="ECO:0000256" key="1">
    <source>
        <dbReference type="SAM" id="MobiDB-lite"/>
    </source>
</evidence>
<protein>
    <submittedName>
        <fullName evidence="2">Uncharacterized protein</fullName>
    </submittedName>
</protein>
<keyword evidence="3" id="KW-1185">Reference proteome</keyword>